<dbReference type="Proteomes" id="UP000735302">
    <property type="component" value="Unassembled WGS sequence"/>
</dbReference>
<comment type="similarity">
    <text evidence="9">Belongs to the pannexin family.</text>
</comment>
<keyword evidence="8 9" id="KW-0407">Ion channel</keyword>
<keyword evidence="3" id="KW-1003">Cell membrane</keyword>
<evidence type="ECO:0000256" key="8">
    <source>
        <dbReference type="ARBA" id="ARBA00023303"/>
    </source>
</evidence>
<sequence length="142" mass="16380">MTLQCVLPINIFNEKIFAFLWFWMFCLMLASVGNFLYWASMWAYGNLHYRKVQSRLRVAGYVVTESERHLAHTFAHSYLRKDGAYVLDVIRKNSSSAVMDDLVMELWTLYTKGETNKERLDKGGDGGGRRAPGKVQGDILYI</sequence>
<dbReference type="PANTHER" id="PTHR11893">
    <property type="entry name" value="INNEXIN"/>
    <property type="match status" value="1"/>
</dbReference>
<organism evidence="10 11">
    <name type="scientific">Plakobranchus ocellatus</name>
    <dbReference type="NCBI Taxonomy" id="259542"/>
    <lineage>
        <taxon>Eukaryota</taxon>
        <taxon>Metazoa</taxon>
        <taxon>Spiralia</taxon>
        <taxon>Lophotrochozoa</taxon>
        <taxon>Mollusca</taxon>
        <taxon>Gastropoda</taxon>
        <taxon>Heterobranchia</taxon>
        <taxon>Euthyneura</taxon>
        <taxon>Panpulmonata</taxon>
        <taxon>Sacoglossa</taxon>
        <taxon>Placobranchoidea</taxon>
        <taxon>Plakobranchidae</taxon>
        <taxon>Plakobranchus</taxon>
    </lineage>
</organism>
<name>A0AAV3YMF7_9GAST</name>
<dbReference type="GO" id="GO:0005886">
    <property type="term" value="C:plasma membrane"/>
    <property type="evidence" value="ECO:0007669"/>
    <property type="project" value="UniProtKB-SubCell"/>
</dbReference>
<proteinExistence type="inferred from homology"/>
<evidence type="ECO:0000256" key="5">
    <source>
        <dbReference type="ARBA" id="ARBA00022989"/>
    </source>
</evidence>
<keyword evidence="4 9" id="KW-0812">Transmembrane</keyword>
<keyword evidence="2 9" id="KW-0813">Transport</keyword>
<keyword evidence="6 9" id="KW-0406">Ion transport</keyword>
<dbReference type="PANTHER" id="PTHR11893:SF36">
    <property type="entry name" value="INNEXIN-5"/>
    <property type="match status" value="1"/>
</dbReference>
<comment type="subcellular location">
    <subcellularLocation>
        <location evidence="1 9">Cell membrane</location>
        <topology evidence="1 9">Multi-pass membrane protein</topology>
    </subcellularLocation>
</comment>
<evidence type="ECO:0000256" key="3">
    <source>
        <dbReference type="ARBA" id="ARBA00022475"/>
    </source>
</evidence>
<evidence type="ECO:0000313" key="10">
    <source>
        <dbReference type="EMBL" id="GFN83732.1"/>
    </source>
</evidence>
<evidence type="ECO:0000256" key="2">
    <source>
        <dbReference type="ARBA" id="ARBA00022448"/>
    </source>
</evidence>
<evidence type="ECO:0000256" key="1">
    <source>
        <dbReference type="ARBA" id="ARBA00004651"/>
    </source>
</evidence>
<keyword evidence="7 9" id="KW-0472">Membrane</keyword>
<dbReference type="AlphaFoldDB" id="A0AAV3YMF7"/>
<evidence type="ECO:0000313" key="11">
    <source>
        <dbReference type="Proteomes" id="UP000735302"/>
    </source>
</evidence>
<feature type="transmembrane region" description="Helical" evidence="9">
    <location>
        <begin position="20"/>
        <end position="45"/>
    </location>
</feature>
<evidence type="ECO:0000256" key="4">
    <source>
        <dbReference type="ARBA" id="ARBA00022692"/>
    </source>
</evidence>
<dbReference type="Pfam" id="PF00876">
    <property type="entry name" value="Innexin"/>
    <property type="match status" value="1"/>
</dbReference>
<accession>A0AAV3YMF7</accession>
<evidence type="ECO:0000256" key="6">
    <source>
        <dbReference type="ARBA" id="ARBA00023065"/>
    </source>
</evidence>
<reference evidence="10 11" key="1">
    <citation type="journal article" date="2021" name="Elife">
        <title>Chloroplast acquisition without the gene transfer in kleptoplastic sea slugs, Plakobranchus ocellatus.</title>
        <authorList>
            <person name="Maeda T."/>
            <person name="Takahashi S."/>
            <person name="Yoshida T."/>
            <person name="Shimamura S."/>
            <person name="Takaki Y."/>
            <person name="Nagai Y."/>
            <person name="Toyoda A."/>
            <person name="Suzuki Y."/>
            <person name="Arimoto A."/>
            <person name="Ishii H."/>
            <person name="Satoh N."/>
            <person name="Nishiyama T."/>
            <person name="Hasebe M."/>
            <person name="Maruyama T."/>
            <person name="Minagawa J."/>
            <person name="Obokata J."/>
            <person name="Shigenobu S."/>
        </authorList>
    </citation>
    <scope>NUCLEOTIDE SEQUENCE [LARGE SCALE GENOMIC DNA]</scope>
</reference>
<evidence type="ECO:0000256" key="9">
    <source>
        <dbReference type="RuleBase" id="RU010713"/>
    </source>
</evidence>
<dbReference type="PROSITE" id="PS51013">
    <property type="entry name" value="PANNEXIN"/>
    <property type="match status" value="1"/>
</dbReference>
<dbReference type="EMBL" id="BLXT01001211">
    <property type="protein sequence ID" value="GFN83732.1"/>
    <property type="molecule type" value="Genomic_DNA"/>
</dbReference>
<gene>
    <name evidence="9" type="primary">inx</name>
    <name evidence="10" type="ORF">PoB_001023800</name>
</gene>
<dbReference type="GO" id="GO:0034220">
    <property type="term" value="P:monoatomic ion transmembrane transport"/>
    <property type="evidence" value="ECO:0007669"/>
    <property type="project" value="UniProtKB-KW"/>
</dbReference>
<keyword evidence="5 9" id="KW-1133">Transmembrane helix</keyword>
<dbReference type="InterPro" id="IPR000990">
    <property type="entry name" value="Innexin"/>
</dbReference>
<comment type="caution">
    <text evidence="9">Lacks conserved residue(s) required for the propagation of feature annotation.</text>
</comment>
<dbReference type="GO" id="GO:0005921">
    <property type="term" value="C:gap junction"/>
    <property type="evidence" value="ECO:0007669"/>
    <property type="project" value="UniProtKB-UniRule"/>
</dbReference>
<comment type="caution">
    <text evidence="10">The sequence shown here is derived from an EMBL/GenBank/DDBJ whole genome shotgun (WGS) entry which is preliminary data.</text>
</comment>
<comment type="function">
    <text evidence="9">Structural component of the gap junctions.</text>
</comment>
<evidence type="ECO:0000256" key="7">
    <source>
        <dbReference type="ARBA" id="ARBA00023136"/>
    </source>
</evidence>
<protein>
    <recommendedName>
        <fullName evidence="9">Innexin</fullName>
    </recommendedName>
</protein>
<keyword evidence="11" id="KW-1185">Reference proteome</keyword>